<evidence type="ECO:0000256" key="5">
    <source>
        <dbReference type="ARBA" id="ARBA00023273"/>
    </source>
</evidence>
<dbReference type="InterPro" id="IPR040193">
    <property type="entry name" value="EFHC1/EFHC2/EFHB"/>
</dbReference>
<dbReference type="PANTHER" id="PTHR12086">
    <property type="entry name" value="EF-HAND DOMAIN C-TERMINAL CONTAINING PROTEIN"/>
    <property type="match status" value="1"/>
</dbReference>
<dbReference type="Pfam" id="PF06565">
    <property type="entry name" value="DM10_dom"/>
    <property type="match status" value="3"/>
</dbReference>
<organism evidence="7 8">
    <name type="scientific">Argiope bruennichi</name>
    <name type="common">Wasp spider</name>
    <name type="synonym">Aranea bruennichi</name>
    <dbReference type="NCBI Taxonomy" id="94029"/>
    <lineage>
        <taxon>Eukaryota</taxon>
        <taxon>Metazoa</taxon>
        <taxon>Ecdysozoa</taxon>
        <taxon>Arthropoda</taxon>
        <taxon>Chelicerata</taxon>
        <taxon>Arachnida</taxon>
        <taxon>Araneae</taxon>
        <taxon>Araneomorphae</taxon>
        <taxon>Entelegynae</taxon>
        <taxon>Araneoidea</taxon>
        <taxon>Araneidae</taxon>
        <taxon>Argiope</taxon>
    </lineage>
</organism>
<reference evidence="7" key="2">
    <citation type="submission" date="2020-06" db="EMBL/GenBank/DDBJ databases">
        <authorList>
            <person name="Sheffer M."/>
        </authorList>
    </citation>
    <scope>NUCLEOTIDE SEQUENCE</scope>
</reference>
<keyword evidence="5" id="KW-0966">Cell projection</keyword>
<protein>
    <submittedName>
        <fullName evidence="7">EF-hand domain-containing family member C2</fullName>
    </submittedName>
</protein>
<dbReference type="Proteomes" id="UP000807504">
    <property type="component" value="Unassembled WGS sequence"/>
</dbReference>
<dbReference type="PROSITE" id="PS51336">
    <property type="entry name" value="DM10"/>
    <property type="match status" value="3"/>
</dbReference>
<dbReference type="InterPro" id="IPR006602">
    <property type="entry name" value="DM10_dom"/>
</dbReference>
<evidence type="ECO:0000313" key="8">
    <source>
        <dbReference type="Proteomes" id="UP000807504"/>
    </source>
</evidence>
<keyword evidence="3" id="KW-0677">Repeat</keyword>
<dbReference type="FunFam" id="2.30.29.170:FF:000004">
    <property type="entry name" value="EF-hand domain containing 2"/>
    <property type="match status" value="1"/>
</dbReference>
<dbReference type="AlphaFoldDB" id="A0A8T0FIW9"/>
<reference evidence="7" key="1">
    <citation type="journal article" date="2020" name="bioRxiv">
        <title>Chromosome-level reference genome of the European wasp spider Argiope bruennichi: a resource for studies on range expansion and evolutionary adaptation.</title>
        <authorList>
            <person name="Sheffer M.M."/>
            <person name="Hoppe A."/>
            <person name="Krehenwinkel H."/>
            <person name="Uhl G."/>
            <person name="Kuss A.W."/>
            <person name="Jensen L."/>
            <person name="Jensen C."/>
            <person name="Gillespie R.G."/>
            <person name="Hoff K.J."/>
            <person name="Prost S."/>
        </authorList>
    </citation>
    <scope>NUCLEOTIDE SEQUENCE</scope>
</reference>
<dbReference type="Gene3D" id="1.10.238.10">
    <property type="entry name" value="EF-hand"/>
    <property type="match status" value="1"/>
</dbReference>
<dbReference type="Gene3D" id="2.30.29.170">
    <property type="match status" value="3"/>
</dbReference>
<keyword evidence="8" id="KW-1185">Reference proteome</keyword>
<dbReference type="SMART" id="SM00676">
    <property type="entry name" value="DM10"/>
    <property type="match status" value="2"/>
</dbReference>
<feature type="domain" description="DM10" evidence="6">
    <location>
        <begin position="288"/>
        <end position="447"/>
    </location>
</feature>
<keyword evidence="2" id="KW-0963">Cytoplasm</keyword>
<comment type="subcellular location">
    <subcellularLocation>
        <location evidence="1">Cytoplasm</location>
        <location evidence="1">Cytoskeleton</location>
        <location evidence="1">Cilium axoneme</location>
    </subcellularLocation>
</comment>
<evidence type="ECO:0000256" key="3">
    <source>
        <dbReference type="ARBA" id="ARBA00022737"/>
    </source>
</evidence>
<evidence type="ECO:0000256" key="2">
    <source>
        <dbReference type="ARBA" id="ARBA00022490"/>
    </source>
</evidence>
<feature type="domain" description="DM10" evidence="6">
    <location>
        <begin position="484"/>
        <end position="594"/>
    </location>
</feature>
<keyword evidence="4" id="KW-0206">Cytoskeleton</keyword>
<name>A0A8T0FIW9_ARGBR</name>
<evidence type="ECO:0000256" key="1">
    <source>
        <dbReference type="ARBA" id="ARBA00004430"/>
    </source>
</evidence>
<sequence length="819" mass="95250">MLDSSRFIVAIEATDAILLAGKGAVCRELTRASSDVYARCYGPLMSFQRKTRQEVSIRQRKRTSDLRQDSMAALASGDGVLPPDAMLSTGLPCIPGYSSYTVRPHKILTRTRALFNPPDPPGKPTYLKFLNEKDIFKNKNAPILKFYASFDDRGEPARDRWRFRDCHVLYFVEDGMIKVYEPKQRNSGMDQGIIISKNLIPKPDGGYYSLEDLNIGETLILYGKSFKLVDCDPFTKNFLREMGYRVKTPEPPPVDPVTADRFEEDIHRLTTRKPFPKDRSGEQFLKNFPRSLHFYGIYKRTDMQFEEKCYVSLYYQLYDGRIKIIDDKKISEHQVWPVKGVQKSHIILKPMHLPKKFEIRTFDEIGRGRTILNLSATIRDTRFKRLFMSNKDKGGFLPDSNPLKDDPKTEYYKPEDLDLGNTIDVFGASVFLYDCDEYTKQFYKYEFDKVLVPVPLPDLELSRHHKLVYPQKFGSPIDTLCGWKEESLKGHTTFISSYDTSSKTTNRANGSKVLLKFHLNCRDGCDDLTHRYKFGDTYLRRMKVVKPTTNPLNSNNCFYQKTDFFIGSVICVNTEQFYLFDADEYTLDFMSRHSNEFPHSNLAILVNKFREFLREKACSLQTMFEAADTINSGEISYNDFSSIIRQHIPKEESIVIPEQELITLARCSCSEDYIGFQFEDLVSKIQFELKRQGFQDFDKLKEQFEMFDLKYGNRTGFFPTAHVYEILLSCPLKIHKDLLKFFVFKFPKKDGLIDYRKVVECLDYIKNPSKKPDHTPYSIYLNWSEVEKITAALEVQNRREQYTTATNFRVPDHQNANEV</sequence>
<dbReference type="EMBL" id="JABXBU010000012">
    <property type="protein sequence ID" value="KAF8789300.1"/>
    <property type="molecule type" value="Genomic_DNA"/>
</dbReference>
<dbReference type="SUPFAM" id="SSF47473">
    <property type="entry name" value="EF-hand"/>
    <property type="match status" value="1"/>
</dbReference>
<evidence type="ECO:0000313" key="7">
    <source>
        <dbReference type="EMBL" id="KAF8789300.1"/>
    </source>
</evidence>
<accession>A0A8T0FIW9</accession>
<proteinExistence type="predicted"/>
<dbReference type="InterPro" id="IPR011992">
    <property type="entry name" value="EF-hand-dom_pair"/>
</dbReference>
<evidence type="ECO:0000259" key="6">
    <source>
        <dbReference type="PROSITE" id="PS51336"/>
    </source>
</evidence>
<feature type="domain" description="DM10" evidence="6">
    <location>
        <begin position="140"/>
        <end position="243"/>
    </location>
</feature>
<gene>
    <name evidence="7" type="ORF">HNY73_007244</name>
</gene>
<evidence type="ECO:0000256" key="4">
    <source>
        <dbReference type="ARBA" id="ARBA00023212"/>
    </source>
</evidence>
<comment type="caution">
    <text evidence="7">The sequence shown here is derived from an EMBL/GenBank/DDBJ whole genome shotgun (WGS) entry which is preliminary data.</text>
</comment>
<dbReference type="GO" id="GO:0005930">
    <property type="term" value="C:axoneme"/>
    <property type="evidence" value="ECO:0007669"/>
    <property type="project" value="UniProtKB-SubCell"/>
</dbReference>